<dbReference type="InterPro" id="IPR002694">
    <property type="entry name" value="Znf_CHC2"/>
</dbReference>
<dbReference type="EMBL" id="UINC01183389">
    <property type="protein sequence ID" value="SVD94131.1"/>
    <property type="molecule type" value="Genomic_DNA"/>
</dbReference>
<dbReference type="Pfam" id="PF08275">
    <property type="entry name" value="DNAG_N"/>
    <property type="match status" value="1"/>
</dbReference>
<evidence type="ECO:0000256" key="3">
    <source>
        <dbReference type="ARBA" id="ARBA00022679"/>
    </source>
</evidence>
<evidence type="ECO:0000259" key="12">
    <source>
        <dbReference type="SMART" id="SM00400"/>
    </source>
</evidence>
<dbReference type="Gene3D" id="3.90.980.10">
    <property type="entry name" value="DNA primase, catalytic core, N-terminal domain"/>
    <property type="match status" value="1"/>
</dbReference>
<keyword evidence="7" id="KW-0863">Zinc-finger</keyword>
<gene>
    <name evidence="13" type="ORF">METZ01_LOCUS446985</name>
</gene>
<dbReference type="FunFam" id="3.90.580.10:FF:000001">
    <property type="entry name" value="DNA primase"/>
    <property type="match status" value="1"/>
</dbReference>
<accession>A0A382ZF86</accession>
<keyword evidence="2" id="KW-0240">DNA-directed RNA polymerase</keyword>
<keyword evidence="4" id="KW-0548">Nucleotidyltransferase</keyword>
<evidence type="ECO:0000256" key="9">
    <source>
        <dbReference type="ARBA" id="ARBA00022842"/>
    </source>
</evidence>
<reference evidence="13" key="1">
    <citation type="submission" date="2018-05" db="EMBL/GenBank/DDBJ databases">
        <authorList>
            <person name="Lanie J.A."/>
            <person name="Ng W.-L."/>
            <person name="Kazmierczak K.M."/>
            <person name="Andrzejewski T.M."/>
            <person name="Davidsen T.M."/>
            <person name="Wayne K.J."/>
            <person name="Tettelin H."/>
            <person name="Glass J.I."/>
            <person name="Rusch D."/>
            <person name="Podicherti R."/>
            <person name="Tsui H.-C.T."/>
            <person name="Winkler M.E."/>
        </authorList>
    </citation>
    <scope>NUCLEOTIDE SEQUENCE</scope>
</reference>
<evidence type="ECO:0000256" key="2">
    <source>
        <dbReference type="ARBA" id="ARBA00022478"/>
    </source>
</evidence>
<comment type="cofactor">
    <cofactor evidence="1">
        <name>Zn(2+)</name>
        <dbReference type="ChEBI" id="CHEBI:29105"/>
    </cofactor>
</comment>
<dbReference type="InterPro" id="IPR037068">
    <property type="entry name" value="DNA_primase_core_N_sf"/>
</dbReference>
<dbReference type="GO" id="GO:0008270">
    <property type="term" value="F:zinc ion binding"/>
    <property type="evidence" value="ECO:0007669"/>
    <property type="project" value="UniProtKB-KW"/>
</dbReference>
<keyword evidence="3" id="KW-0808">Transferase</keyword>
<keyword evidence="9" id="KW-0460">Magnesium</keyword>
<evidence type="ECO:0000313" key="13">
    <source>
        <dbReference type="EMBL" id="SVD94131.1"/>
    </source>
</evidence>
<evidence type="ECO:0000256" key="1">
    <source>
        <dbReference type="ARBA" id="ARBA00001947"/>
    </source>
</evidence>
<dbReference type="Gene3D" id="3.90.580.10">
    <property type="entry name" value="Zinc finger, CHC2-type domain"/>
    <property type="match status" value="1"/>
</dbReference>
<evidence type="ECO:0000256" key="7">
    <source>
        <dbReference type="ARBA" id="ARBA00022771"/>
    </source>
</evidence>
<organism evidence="13">
    <name type="scientific">marine metagenome</name>
    <dbReference type="NCBI Taxonomy" id="408172"/>
    <lineage>
        <taxon>unclassified sequences</taxon>
        <taxon>metagenomes</taxon>
        <taxon>ecological metagenomes</taxon>
    </lineage>
</organism>
<dbReference type="SUPFAM" id="SSF56731">
    <property type="entry name" value="DNA primase core"/>
    <property type="match status" value="1"/>
</dbReference>
<dbReference type="GO" id="GO:0006269">
    <property type="term" value="P:DNA replication, synthesis of primer"/>
    <property type="evidence" value="ECO:0007669"/>
    <property type="project" value="TreeGrafter"/>
</dbReference>
<evidence type="ECO:0000256" key="10">
    <source>
        <dbReference type="ARBA" id="ARBA00023125"/>
    </source>
</evidence>
<dbReference type="Pfam" id="PF01807">
    <property type="entry name" value="Zn_ribbon_DnaG"/>
    <property type="match status" value="1"/>
</dbReference>
<dbReference type="GO" id="GO:0003899">
    <property type="term" value="F:DNA-directed RNA polymerase activity"/>
    <property type="evidence" value="ECO:0007669"/>
    <property type="project" value="InterPro"/>
</dbReference>
<keyword evidence="11" id="KW-0804">Transcription</keyword>
<evidence type="ECO:0000256" key="8">
    <source>
        <dbReference type="ARBA" id="ARBA00022833"/>
    </source>
</evidence>
<proteinExistence type="predicted"/>
<evidence type="ECO:0000256" key="4">
    <source>
        <dbReference type="ARBA" id="ARBA00022695"/>
    </source>
</evidence>
<feature type="domain" description="Zinc finger CHC2-type" evidence="12">
    <location>
        <begin position="34"/>
        <end position="87"/>
    </location>
</feature>
<keyword evidence="10" id="KW-0238">DNA-binding</keyword>
<dbReference type="InterPro" id="IPR013264">
    <property type="entry name" value="DNAG_N"/>
</dbReference>
<dbReference type="SMART" id="SM00400">
    <property type="entry name" value="ZnF_CHCC"/>
    <property type="match status" value="1"/>
</dbReference>
<keyword evidence="5" id="KW-0235">DNA replication</keyword>
<dbReference type="InterPro" id="IPR036977">
    <property type="entry name" value="DNA_primase_Znf_CHC2"/>
</dbReference>
<dbReference type="SUPFAM" id="SSF57783">
    <property type="entry name" value="Zinc beta-ribbon"/>
    <property type="match status" value="1"/>
</dbReference>
<name>A0A382ZF86_9ZZZZ</name>
<dbReference type="InterPro" id="IPR050219">
    <property type="entry name" value="DnaG_primase"/>
</dbReference>
<dbReference type="GO" id="GO:0003677">
    <property type="term" value="F:DNA binding"/>
    <property type="evidence" value="ECO:0007669"/>
    <property type="project" value="UniProtKB-KW"/>
</dbReference>
<dbReference type="AlphaFoldDB" id="A0A382ZF86"/>
<sequence length="168" mass="18728">MAYPPSFVDEVRRSVDPLQIIGEVVELKRRGSRWVGLCPFHIEKTPSFTVNEEGLWHCFGCTSGGDIFRFVMDQEGMEFPEAARSLAERGGVPVPSEVGRSRQVGQSVVDKNRVMAVLVAADGFYREQLHGAEGARAREFLAERGFKDSVVLHFGLGFAPDEWEALQQ</sequence>
<keyword evidence="6" id="KW-0479">Metal-binding</keyword>
<dbReference type="GO" id="GO:0005737">
    <property type="term" value="C:cytoplasm"/>
    <property type="evidence" value="ECO:0007669"/>
    <property type="project" value="TreeGrafter"/>
</dbReference>
<evidence type="ECO:0000256" key="6">
    <source>
        <dbReference type="ARBA" id="ARBA00022723"/>
    </source>
</evidence>
<dbReference type="PANTHER" id="PTHR30313:SF2">
    <property type="entry name" value="DNA PRIMASE"/>
    <property type="match status" value="1"/>
</dbReference>
<dbReference type="PANTHER" id="PTHR30313">
    <property type="entry name" value="DNA PRIMASE"/>
    <property type="match status" value="1"/>
</dbReference>
<keyword evidence="8" id="KW-0862">Zinc</keyword>
<evidence type="ECO:0000256" key="11">
    <source>
        <dbReference type="ARBA" id="ARBA00023163"/>
    </source>
</evidence>
<dbReference type="GO" id="GO:0000428">
    <property type="term" value="C:DNA-directed RNA polymerase complex"/>
    <property type="evidence" value="ECO:0007669"/>
    <property type="project" value="UniProtKB-KW"/>
</dbReference>
<feature type="non-terminal residue" evidence="13">
    <location>
        <position position="168"/>
    </location>
</feature>
<protein>
    <recommendedName>
        <fullName evidence="12">Zinc finger CHC2-type domain-containing protein</fullName>
    </recommendedName>
</protein>
<evidence type="ECO:0000256" key="5">
    <source>
        <dbReference type="ARBA" id="ARBA00022705"/>
    </source>
</evidence>